<evidence type="ECO:0000313" key="2">
    <source>
        <dbReference type="Proteomes" id="UP000542353"/>
    </source>
</evidence>
<sequence>MLTWLSIAATLPFQYVGNQVVCDSTAVHENCDHGDAAQKQRPRLGYPEVGRTFYVNMKATF</sequence>
<proteinExistence type="predicted"/>
<dbReference type="EMBL" id="JACHIH010000007">
    <property type="protein sequence ID" value="MBB5046928.1"/>
    <property type="molecule type" value="Genomic_DNA"/>
</dbReference>
<reference evidence="1 2" key="1">
    <citation type="submission" date="2020-08" db="EMBL/GenBank/DDBJ databases">
        <title>Genomic Encyclopedia of Type Strains, Phase IV (KMG-IV): sequencing the most valuable type-strain genomes for metagenomic binning, comparative biology and taxonomic classification.</title>
        <authorList>
            <person name="Goeker M."/>
        </authorList>
    </citation>
    <scope>NUCLEOTIDE SEQUENCE [LARGE SCALE GENOMIC DNA]</scope>
    <source>
        <strain evidence="1 2">DSM 12706</strain>
    </source>
</reference>
<dbReference type="PROSITE" id="PS01156">
    <property type="entry name" value="TONB_DEPENDENT_REC_2"/>
    <property type="match status" value="1"/>
</dbReference>
<gene>
    <name evidence="1" type="ORF">HNR60_001677</name>
</gene>
<accession>A0A7W7Z2P7</accession>
<evidence type="ECO:0000313" key="1">
    <source>
        <dbReference type="EMBL" id="MBB5046928.1"/>
    </source>
</evidence>
<protein>
    <submittedName>
        <fullName evidence="1">Uncharacterized protein</fullName>
    </submittedName>
</protein>
<keyword evidence="2" id="KW-1185">Reference proteome</keyword>
<dbReference type="AlphaFoldDB" id="A0A7W7Z2P7"/>
<name>A0A7W7Z2P7_9BRAD</name>
<comment type="caution">
    <text evidence="1">The sequence shown here is derived from an EMBL/GenBank/DDBJ whole genome shotgun (WGS) entry which is preliminary data.</text>
</comment>
<organism evidence="1 2">
    <name type="scientific">Rhodopseudomonas rhenobacensis</name>
    <dbReference type="NCBI Taxonomy" id="87461"/>
    <lineage>
        <taxon>Bacteria</taxon>
        <taxon>Pseudomonadati</taxon>
        <taxon>Pseudomonadota</taxon>
        <taxon>Alphaproteobacteria</taxon>
        <taxon>Hyphomicrobiales</taxon>
        <taxon>Nitrobacteraceae</taxon>
        <taxon>Rhodopseudomonas</taxon>
    </lineage>
</organism>
<dbReference type="Proteomes" id="UP000542353">
    <property type="component" value="Unassembled WGS sequence"/>
</dbReference>
<dbReference type="InterPro" id="IPR010917">
    <property type="entry name" value="TonB_rcpt_CS"/>
</dbReference>